<comment type="caution">
    <text evidence="1">The sequence shown here is derived from an EMBL/GenBank/DDBJ whole genome shotgun (WGS) entry which is preliminary data.</text>
</comment>
<organism evidence="1 2">
    <name type="scientific">Triparma laevis f. inornata</name>
    <dbReference type="NCBI Taxonomy" id="1714386"/>
    <lineage>
        <taxon>Eukaryota</taxon>
        <taxon>Sar</taxon>
        <taxon>Stramenopiles</taxon>
        <taxon>Ochrophyta</taxon>
        <taxon>Bolidophyceae</taxon>
        <taxon>Parmales</taxon>
        <taxon>Triparmaceae</taxon>
        <taxon>Triparma</taxon>
    </lineage>
</organism>
<dbReference type="AlphaFoldDB" id="A0A9W6ZFN6"/>
<dbReference type="EMBL" id="BLQM01000033">
    <property type="protein sequence ID" value="GMH53517.1"/>
    <property type="molecule type" value="Genomic_DNA"/>
</dbReference>
<accession>A0A9W6ZFN6</accession>
<reference evidence="2" key="1">
    <citation type="journal article" date="2023" name="Commun. Biol.">
        <title>Genome analysis of Parmales, the sister group of diatoms, reveals the evolutionary specialization of diatoms from phago-mixotrophs to photoautotrophs.</title>
        <authorList>
            <person name="Ban H."/>
            <person name="Sato S."/>
            <person name="Yoshikawa S."/>
            <person name="Yamada K."/>
            <person name="Nakamura Y."/>
            <person name="Ichinomiya M."/>
            <person name="Sato N."/>
            <person name="Blanc-Mathieu R."/>
            <person name="Endo H."/>
            <person name="Kuwata A."/>
            <person name="Ogata H."/>
        </authorList>
    </citation>
    <scope>NUCLEOTIDE SEQUENCE [LARGE SCALE GENOMIC DNA]</scope>
</reference>
<gene>
    <name evidence="1" type="ORF">TL16_g01469</name>
</gene>
<evidence type="ECO:0000313" key="1">
    <source>
        <dbReference type="EMBL" id="GMH53517.1"/>
    </source>
</evidence>
<evidence type="ECO:0000313" key="2">
    <source>
        <dbReference type="Proteomes" id="UP001162640"/>
    </source>
</evidence>
<protein>
    <submittedName>
        <fullName evidence="1">Uncharacterized protein</fullName>
    </submittedName>
</protein>
<sequence length="85" mass="9567">MNTDKRQQKKESMSNNEQLFSALKARMGEQAQAFEDVKREAAEGRAALEMKVDDQGKEIEELRREVEGCIFCGGLVTTRVIIGFA</sequence>
<name>A0A9W6ZFN6_9STRA</name>
<proteinExistence type="predicted"/>
<dbReference type="Proteomes" id="UP001162640">
    <property type="component" value="Unassembled WGS sequence"/>
</dbReference>